<dbReference type="CDD" id="cd13402">
    <property type="entry name" value="LT_TF-like"/>
    <property type="match status" value="1"/>
</dbReference>
<feature type="domain" description="Phage tail tape measure protein" evidence="3">
    <location>
        <begin position="106"/>
        <end position="300"/>
    </location>
</feature>
<organism evidence="4 5">
    <name type="scientific">Rummeliibacillus stabekisii</name>
    <dbReference type="NCBI Taxonomy" id="241244"/>
    <lineage>
        <taxon>Bacteria</taxon>
        <taxon>Bacillati</taxon>
        <taxon>Bacillota</taxon>
        <taxon>Bacilli</taxon>
        <taxon>Bacillales</taxon>
        <taxon>Caryophanaceae</taxon>
        <taxon>Rummeliibacillus</taxon>
    </lineage>
</organism>
<evidence type="ECO:0000313" key="5">
    <source>
        <dbReference type="Proteomes" id="UP000076021"/>
    </source>
</evidence>
<gene>
    <name evidence="4" type="ORF">ATY39_07415</name>
</gene>
<feature type="transmembrane region" description="Helical" evidence="2">
    <location>
        <begin position="498"/>
        <end position="519"/>
    </location>
</feature>
<dbReference type="SUPFAM" id="SSF53955">
    <property type="entry name" value="Lysozyme-like"/>
    <property type="match status" value="1"/>
</dbReference>
<feature type="transmembrane region" description="Helical" evidence="2">
    <location>
        <begin position="531"/>
        <end position="549"/>
    </location>
</feature>
<dbReference type="Pfam" id="PF10145">
    <property type="entry name" value="PhageMin_Tail"/>
    <property type="match status" value="1"/>
</dbReference>
<reference evidence="4 5" key="1">
    <citation type="journal article" date="2016" name="Genome Announc.">
        <title>Whole-Genome Sequence of Rummeliibacillus stabekisii Strain PP9 Isolated from Antarctic Soil.</title>
        <authorList>
            <person name="da Mota F.F."/>
            <person name="Vollu R.E."/>
            <person name="Jurelevicius D."/>
            <person name="Seldin L."/>
        </authorList>
    </citation>
    <scope>NUCLEOTIDE SEQUENCE [LARGE SCALE GENOMIC DNA]</scope>
    <source>
        <strain evidence="4 5">PP9</strain>
    </source>
</reference>
<reference evidence="5" key="2">
    <citation type="submission" date="2016-03" db="EMBL/GenBank/DDBJ databases">
        <authorList>
            <person name="Ploux O."/>
        </authorList>
    </citation>
    <scope>NUCLEOTIDE SEQUENCE [LARGE SCALE GENOMIC DNA]</scope>
    <source>
        <strain evidence="5">PP9</strain>
    </source>
</reference>
<keyword evidence="5" id="KW-1185">Reference proteome</keyword>
<evidence type="ECO:0000256" key="1">
    <source>
        <dbReference type="ARBA" id="ARBA00022612"/>
    </source>
</evidence>
<dbReference type="KEGG" id="rst:ATY39_07415"/>
<name>A0A143HC28_9BACL</name>
<feature type="transmembrane region" description="Helical" evidence="2">
    <location>
        <begin position="472"/>
        <end position="492"/>
    </location>
</feature>
<dbReference type="InterPro" id="IPR023346">
    <property type="entry name" value="Lysozyme-like_dom_sf"/>
</dbReference>
<dbReference type="EMBL" id="CP014806">
    <property type="protein sequence ID" value="AMW99308.1"/>
    <property type="molecule type" value="Genomic_DNA"/>
</dbReference>
<dbReference type="InterPro" id="IPR010090">
    <property type="entry name" value="Phage_tape_meas"/>
</dbReference>
<proteinExistence type="predicted"/>
<dbReference type="AlphaFoldDB" id="A0A143HC28"/>
<keyword evidence="2" id="KW-1133">Transmembrane helix</keyword>
<dbReference type="PANTHER" id="PTHR37813:SF1">
    <property type="entry name" value="FELS-2 PROPHAGE PROTEIN"/>
    <property type="match status" value="1"/>
</dbReference>
<protein>
    <recommendedName>
        <fullName evidence="3">Phage tail tape measure protein domain-containing protein</fullName>
    </recommendedName>
</protein>
<dbReference type="PANTHER" id="PTHR37813">
    <property type="entry name" value="FELS-2 PROPHAGE PROTEIN"/>
    <property type="match status" value="1"/>
</dbReference>
<sequence>MSSSNIFEFEFQLGGTITPEMKRAFEDAKRHMGGLENKSKISTKAIKVGAAAAATAFVAVGAAIGKAIKSASEYQDAMAQVQASTGVSTSEMKEMKEIVKNLYNENLGEDFNDLSEAVSAARQVTKLQGKELQAVTEQAVLYRDVFGEDVSESIKTADTMMKNFGISSTEAYNLLAQGAQEGLNKSDELLDSANEYAPYYKALGYSANEMFDSFKNGLQKGAFNLDKVGDAMKEFNIRAKDGSKASLEAFADLGLNGKELTQTFAKGGDGAKQAFKKVATAIGNVKDPAKQSQIAVSLFGTQAEDLEMKVITSMGNVKSEFDGTKKTMEKVKEVKFDTLGAGFKSIGRQLYTGLVLPLGDSFIPVLQKVSKFASTAIPKVSSTIKTTFKTVKEVISNVSNGLSSDKGFSNYLNVIKKFGSGVKSVISVVAPYVKQGLSGVISFVKSTIQKVKSFWDQDGQQIAQAVQNVFKGIKAVVGFVMPFVLMIVKSVWNNVKGVITGALNIIMGVVKVFASLFTGDFKGMWTGVKRIFFGAVTGIWNLFQLMFYGKLLKGIGIVAKSGMNIFKSMWTGIKGFFVNGVKTANDKIVSFAQALAKGFKSAKNNGIEIIKSLWTSTKAYFSKIVDGAKALPGKMGQGIKNNAKKALSGITSMGNDVLVGMGKIVNGVIKGLNWIGGKIGIDASIPMWSVPQYANGTQGHPGGLAVLGDGGGPELFRTPNGKVGVSPGTDTLMNLPKGTQVIPHRQTAQIMASIVPKYEVGTGVKNALNKGKEWVSSAYGTVKDSVSDTMDYLTSPKSAFKTIIEKFGVTDKIAGVKGYYSRIASGGLDFVKNGALKWLKEKIGDFGASMGNISGGASAWSNIIKRAAAVMKVNLSASELRGIIAQIHRESGGNAQITQSSAVVDVNTLNGNPAKGLLQYIPQTFAGYAVKGHKNIFNGYDQLLAFFNNSNWRHDLPYGKSGWGPSGSRRFEKGGDVNTDDTILVGENGPELLQNRKGSRIFNTNKTQSLLDNIKRFKENQSKTASTQPKVFQITYAPEIHAEGNSDLDFGKLMAILKSDYHRFKKEITLLLESAEHENTSVSFE</sequence>
<evidence type="ECO:0000256" key="2">
    <source>
        <dbReference type="SAM" id="Phobius"/>
    </source>
</evidence>
<dbReference type="OrthoDB" id="2157658at2"/>
<dbReference type="Proteomes" id="UP000076021">
    <property type="component" value="Chromosome"/>
</dbReference>
<dbReference type="STRING" id="241244.ATY39_07415"/>
<evidence type="ECO:0000259" key="3">
    <source>
        <dbReference type="Pfam" id="PF10145"/>
    </source>
</evidence>
<dbReference type="RefSeq" id="WP_066787976.1">
    <property type="nucleotide sequence ID" value="NZ_CP014806.1"/>
</dbReference>
<keyword evidence="1" id="KW-1188">Viral release from host cell</keyword>
<accession>A0A143HC28</accession>
<keyword evidence="2" id="KW-0812">Transmembrane</keyword>
<evidence type="ECO:0000313" key="4">
    <source>
        <dbReference type="EMBL" id="AMW99308.1"/>
    </source>
</evidence>
<keyword evidence="2" id="KW-0472">Membrane</keyword>